<evidence type="ECO:0000256" key="5">
    <source>
        <dbReference type="ARBA" id="ARBA00023273"/>
    </source>
</evidence>
<evidence type="ECO:0000256" key="8">
    <source>
        <dbReference type="SAM" id="SignalP"/>
    </source>
</evidence>
<comment type="similarity">
    <text evidence="2">Belongs to the RPGRIP1 family.</text>
</comment>
<feature type="region of interest" description="Disordered" evidence="7">
    <location>
        <begin position="403"/>
        <end position="437"/>
    </location>
</feature>
<feature type="coiled-coil region" evidence="6">
    <location>
        <begin position="458"/>
        <end position="485"/>
    </location>
</feature>
<dbReference type="WormBase" id="CBG03024">
    <property type="protein sequence ID" value="CBP39787"/>
    <property type="gene ID" value="WBGene00025969"/>
    <property type="gene designation" value="Cbr-mks-5"/>
</dbReference>
<evidence type="ECO:0000259" key="9">
    <source>
        <dbReference type="Pfam" id="PF11618"/>
    </source>
</evidence>
<feature type="region of interest" description="Disordered" evidence="7">
    <location>
        <begin position="505"/>
        <end position="582"/>
    </location>
</feature>
<feature type="signal peptide" evidence="8">
    <location>
        <begin position="1"/>
        <end position="18"/>
    </location>
</feature>
<feature type="compositionally biased region" description="Basic and acidic residues" evidence="7">
    <location>
        <begin position="1377"/>
        <end position="1392"/>
    </location>
</feature>
<keyword evidence="3 6" id="KW-0175">Coiled coil</keyword>
<sequence length="1640" mass="187894">MVFPRCTLILFLPVLLMAQTDFHVNHCVLRCKDNHMREMDNEWSHDFTLPLLNLLKTTGNETAAYIKAHAICTYVCLFSLSKWLCHISEKSLMGFRTAHQMICNSFYRSNRLLEACVRNCNTSQEASIILAGIRSWHDACNNLEGKISKFIVSNLNMKIPEVRAQFPCWKENGERLSSVCRDQTIRLEMDMLKFAKNQTQENIETICIDFEHFSHCFIQEHGKYCGYRSEVITARMFENNREAMFKMLKIRWNTLPTSCKYTQLRRDTYSSDRYNENSGVSVAISIGFLLLPFVLVSARYPIETWSRPQLEDRFHGIVAELQTAQKKIKDQEKQITTYKFNSRFRRSMLERKSREEEVVERSKYDDVVKENKILDMKLKAAKHQLLIYTAPSARAATASMMTGRSTFRQPPSTFRQRQPMTAGTVPRSIDRSPGSVPVIRKKSDADKLQLATDEKLTIVRLNRTMKNKNEEIEELKYTIEKLRQVFKYFFIHCCISILLQRLANNSNNSDPPTRRSSSSKSSSSNNNNDDDEKDSELEEMSEMSESARSTPVMEEKKPKKESNGNNVHSSNAHSSYQPPKIPDQNEKQLLEKLKVAENDLAMIQEECELLKKANERLVQQVWSKRKFRGEKKIVELEEHLKETEKRIKESEHRRREDQKKFEAMRMHYKTKYENMKAEKKQMSMNSASAVKENEEDIDRSDSPPPLIYEPVRKRQSQSDISRSRRADDDLLQKLYNEVADILHSHDVGIAEMSALGAGENSLSRWQKLYSELYEELEKVRNMLVVQYDINQKQTTEIKLLKEELERLKTVSAEILTKSKEEMEQKQKKIFMLEEQIRVIAYSGQQPVKLLSNQINIPTPKVNTNLFVKLIHVKPAASLTSKFFFSMEFFDFQLETSPILDPKEQNIEFTTVYDVLVSNLLIHYLQTNGVVIEMYRPASDCYKLLAAATISLIPLFEDNVVRKFCSEIVMKSVDSGVDMCTLRYEIEVSQPISESFKKFKKSETARNMMPIKLESNEEDENNFEPLTIMVNRLVGLDSLGKDGSSEFCIVYEFLSFSPYFTDFSTSPEIRSKRDCFIPKNDIARNLFASSSISFFLIENIPKQDGVIATLHLPLHPLCKLGGSIKGTFPMLDTDGRPSSVYLDLCLIWKHEIPSFFLKPEPGKLVENTPVKDTPILPQPVRRSSKQFDVTPVADDEPILREEIPDPPAPSVAQILSNRKDSTSSTDTSFSSNSKDMFSPPVAKITPQVFDYELPSSDPPPLAPALEHEEEDRIVFEDDDEIESVSAVSSHRDSEPPLFPDDPTPPPPMEEVPEIQPETTKEEKELTPRAESLEIPKDITPRMENVPPLVGNDQEPQVHESVESTPITQRSVEEVVGEPEQKEREPDEIPRRELKTEELKSLLGVLPPIAKPRNIPVGPLSLNDPPAAPSRSINPTGRIVFGDPLHYSFPPSDSSSTSSPRQKAPVPLPEYEGPSLVKVRKPLSPTDKDVLEPEMKVSIQLESFELLPGSSLIPWTREDTKCFVDWVFLDFPNEQSKSSVFNFPRRSQESVELDFVKEYTLTRGQLSLLDQWIKNSIKFELTLVKVSPGDEEELGFGSIFLGSNNSQTKSIAIELYDRNTSPQAELTVTVEFSRALLQQLNR</sequence>
<organism evidence="10 11">
    <name type="scientific">Caenorhabditis briggsae</name>
    <dbReference type="NCBI Taxonomy" id="6238"/>
    <lineage>
        <taxon>Eukaryota</taxon>
        <taxon>Metazoa</taxon>
        <taxon>Ecdysozoa</taxon>
        <taxon>Nematoda</taxon>
        <taxon>Chromadorea</taxon>
        <taxon>Rhabditida</taxon>
        <taxon>Rhabditina</taxon>
        <taxon>Rhabditomorpha</taxon>
        <taxon>Rhabditoidea</taxon>
        <taxon>Rhabditidae</taxon>
        <taxon>Peloderinae</taxon>
        <taxon>Caenorhabditis</taxon>
    </lineage>
</organism>
<keyword evidence="8" id="KW-0732">Signal</keyword>
<dbReference type="eggNOG" id="ENOG502QSQG">
    <property type="taxonomic scope" value="Eukaryota"/>
</dbReference>
<dbReference type="GO" id="GO:0005856">
    <property type="term" value="C:cytoskeleton"/>
    <property type="evidence" value="ECO:0007669"/>
    <property type="project" value="UniProtKB-ARBA"/>
</dbReference>
<evidence type="ECO:0000313" key="12">
    <source>
        <dbReference type="WormBase" id="CBG03024"/>
    </source>
</evidence>
<feature type="region of interest" description="Disordered" evidence="7">
    <location>
        <begin position="673"/>
        <end position="724"/>
    </location>
</feature>
<feature type="region of interest" description="Disordered" evidence="7">
    <location>
        <begin position="1442"/>
        <end position="1469"/>
    </location>
</feature>
<feature type="compositionally biased region" description="Pro residues" evidence="7">
    <location>
        <begin position="1295"/>
        <end position="1308"/>
    </location>
</feature>
<feature type="compositionally biased region" description="Basic and acidic residues" evidence="7">
    <location>
        <begin position="1317"/>
        <end position="1339"/>
    </location>
</feature>
<feature type="region of interest" description="Disordered" evidence="7">
    <location>
        <begin position="1167"/>
        <end position="1392"/>
    </location>
</feature>
<evidence type="ECO:0000256" key="2">
    <source>
        <dbReference type="ARBA" id="ARBA00006042"/>
    </source>
</evidence>
<evidence type="ECO:0000313" key="10">
    <source>
        <dbReference type="EMBL" id="CAP23600.2"/>
    </source>
</evidence>
<feature type="coiled-coil region" evidence="6">
    <location>
        <begin position="762"/>
        <end position="835"/>
    </location>
</feature>
<evidence type="ECO:0000256" key="3">
    <source>
        <dbReference type="ARBA" id="ARBA00023054"/>
    </source>
</evidence>
<dbReference type="Pfam" id="PF11618">
    <property type="entry name" value="C2-C2_1"/>
    <property type="match status" value="1"/>
</dbReference>
<gene>
    <name evidence="12" type="primary">mks-5</name>
    <name evidence="10" type="synonym">Cbr-mks-5</name>
    <name evidence="12" type="ORF">CBG03024</name>
    <name evidence="10" type="ORF">CBG_03024</name>
</gene>
<evidence type="ECO:0000256" key="4">
    <source>
        <dbReference type="ARBA" id="ARBA00023069"/>
    </source>
</evidence>
<feature type="compositionally biased region" description="Polar residues" evidence="7">
    <location>
        <begin position="403"/>
        <end position="421"/>
    </location>
</feature>
<feature type="compositionally biased region" description="Low complexity" evidence="7">
    <location>
        <begin position="1446"/>
        <end position="1458"/>
    </location>
</feature>
<reference evidence="10 11" key="1">
    <citation type="journal article" date="2003" name="PLoS Biol.">
        <title>The genome sequence of Caenorhabditis briggsae: a platform for comparative genomics.</title>
        <authorList>
            <person name="Stein L.D."/>
            <person name="Bao Z."/>
            <person name="Blasiar D."/>
            <person name="Blumenthal T."/>
            <person name="Brent M.R."/>
            <person name="Chen N."/>
            <person name="Chinwalla A."/>
            <person name="Clarke L."/>
            <person name="Clee C."/>
            <person name="Coghlan A."/>
            <person name="Coulson A."/>
            <person name="D'Eustachio P."/>
            <person name="Fitch D.H."/>
            <person name="Fulton L.A."/>
            <person name="Fulton R.E."/>
            <person name="Griffiths-Jones S."/>
            <person name="Harris T.W."/>
            <person name="Hillier L.W."/>
            <person name="Kamath R."/>
            <person name="Kuwabara P.E."/>
            <person name="Mardis E.R."/>
            <person name="Marra M.A."/>
            <person name="Miner T.L."/>
            <person name="Minx P."/>
            <person name="Mullikin J.C."/>
            <person name="Plumb R.W."/>
            <person name="Rogers J."/>
            <person name="Schein J.E."/>
            <person name="Sohrmann M."/>
            <person name="Spieth J."/>
            <person name="Stajich J.E."/>
            <person name="Wei C."/>
            <person name="Willey D."/>
            <person name="Wilson R.K."/>
            <person name="Durbin R."/>
            <person name="Waterston R.H."/>
        </authorList>
    </citation>
    <scope>NUCLEOTIDE SEQUENCE [LARGE SCALE GENOMIC DNA]</scope>
    <source>
        <strain evidence="10 11">AF16</strain>
    </source>
</reference>
<keyword evidence="11" id="KW-1185">Reference proteome</keyword>
<evidence type="ECO:0000313" key="11">
    <source>
        <dbReference type="Proteomes" id="UP000008549"/>
    </source>
</evidence>
<feature type="domain" description="RPGR-interacting protein 1 first C2" evidence="9">
    <location>
        <begin position="879"/>
        <end position="990"/>
    </location>
</feature>
<dbReference type="Gene3D" id="2.60.40.150">
    <property type="entry name" value="C2 domain"/>
    <property type="match status" value="1"/>
</dbReference>
<dbReference type="SUPFAM" id="SSF49562">
    <property type="entry name" value="C2 domain (Calcium/lipid-binding domain, CaLB)"/>
    <property type="match status" value="1"/>
</dbReference>
<evidence type="ECO:0000256" key="6">
    <source>
        <dbReference type="SAM" id="Coils"/>
    </source>
</evidence>
<name>A8WSZ0_CAEBR</name>
<feature type="compositionally biased region" description="Polar residues" evidence="7">
    <location>
        <begin position="563"/>
        <end position="577"/>
    </location>
</feature>
<proteinExistence type="inferred from homology"/>
<feature type="compositionally biased region" description="Acidic residues" evidence="7">
    <location>
        <begin position="528"/>
        <end position="542"/>
    </location>
</feature>
<protein>
    <submittedName>
        <fullName evidence="10">Protein CBR-MKS-5</fullName>
    </submittedName>
</protein>
<feature type="compositionally biased region" description="Basic and acidic residues" evidence="7">
    <location>
        <begin position="553"/>
        <end position="562"/>
    </location>
</feature>
<reference evidence="10 11" key="2">
    <citation type="journal article" date="2011" name="PLoS Genet.">
        <title>Caenorhabditis briggsae recombinant inbred line genotypes reveal inter-strain incompatibility and the evolution of recombination.</title>
        <authorList>
            <person name="Ross J.A."/>
            <person name="Koboldt D.C."/>
            <person name="Staisch J.E."/>
            <person name="Chamberlin H.M."/>
            <person name="Gupta B.P."/>
            <person name="Miller R.D."/>
            <person name="Baird S.E."/>
            <person name="Haag E.S."/>
        </authorList>
    </citation>
    <scope>NUCLEOTIDE SEQUENCE [LARGE SCALE GENOMIC DNA]</scope>
    <source>
        <strain evidence="10 11">AF16</strain>
    </source>
</reference>
<evidence type="ECO:0000256" key="1">
    <source>
        <dbReference type="ARBA" id="ARBA00004138"/>
    </source>
</evidence>
<feature type="chain" id="PRO_5002729490" evidence="8">
    <location>
        <begin position="19"/>
        <end position="1640"/>
    </location>
</feature>
<dbReference type="InterPro" id="IPR031139">
    <property type="entry name" value="RPGRIP1_fam"/>
</dbReference>
<keyword evidence="4" id="KW-0969">Cilium</keyword>
<dbReference type="GO" id="GO:1905515">
    <property type="term" value="P:non-motile cilium assembly"/>
    <property type="evidence" value="ECO:0000318"/>
    <property type="project" value="GO_Central"/>
</dbReference>
<dbReference type="InParanoid" id="A8WSZ0"/>
<comment type="subcellular location">
    <subcellularLocation>
        <location evidence="1">Cell projection</location>
        <location evidence="1">Cilium</location>
    </subcellularLocation>
</comment>
<dbReference type="Proteomes" id="UP000008549">
    <property type="component" value="Unassembled WGS sequence"/>
</dbReference>
<dbReference type="FunCoup" id="A8WSZ0">
    <property type="interactions" value="1142"/>
</dbReference>
<dbReference type="HOGENOM" id="CLU_259778_0_0_1"/>
<dbReference type="PANTHER" id="PTHR14240:SF1">
    <property type="entry name" value="PROTEIN FANTOM-RELATED"/>
    <property type="match status" value="1"/>
</dbReference>
<accession>A8WSZ0</accession>
<dbReference type="PANTHER" id="PTHR14240">
    <property type="entry name" value="RETINITIS PIGMENTOSA GTPASE REGULATOR-INTERACTING PROTEIN"/>
    <property type="match status" value="1"/>
</dbReference>
<feature type="compositionally biased region" description="Low complexity" evidence="7">
    <location>
        <begin position="505"/>
        <end position="527"/>
    </location>
</feature>
<dbReference type="STRING" id="6238.A8WSZ0"/>
<evidence type="ECO:0000256" key="7">
    <source>
        <dbReference type="SAM" id="MobiDB-lite"/>
    </source>
</evidence>
<dbReference type="InterPro" id="IPR035892">
    <property type="entry name" value="C2_domain_sf"/>
</dbReference>
<feature type="coiled-coil region" evidence="6">
    <location>
        <begin position="586"/>
        <end position="660"/>
    </location>
</feature>
<feature type="compositionally biased region" description="Low complexity" evidence="7">
    <location>
        <begin position="1221"/>
        <end position="1234"/>
    </location>
</feature>
<dbReference type="GO" id="GO:0035869">
    <property type="term" value="C:ciliary transition zone"/>
    <property type="evidence" value="ECO:0000318"/>
    <property type="project" value="GO_Central"/>
</dbReference>
<dbReference type="OMA" id="IEMYRPA"/>
<dbReference type="InterPro" id="IPR021656">
    <property type="entry name" value="C2-C2_1"/>
</dbReference>
<keyword evidence="5" id="KW-0966">Cell projection</keyword>
<dbReference type="EMBL" id="HE601438">
    <property type="protein sequence ID" value="CAP23600.2"/>
    <property type="molecule type" value="Genomic_DNA"/>
</dbReference>